<protein>
    <submittedName>
        <fullName evidence="2">Uncharacterized protein</fullName>
    </submittedName>
</protein>
<keyword evidence="3" id="KW-1185">Reference proteome</keyword>
<feature type="region of interest" description="Disordered" evidence="1">
    <location>
        <begin position="125"/>
        <end position="154"/>
    </location>
</feature>
<dbReference type="PROSITE" id="PS51257">
    <property type="entry name" value="PROKAR_LIPOPROTEIN"/>
    <property type="match status" value="1"/>
</dbReference>
<dbReference type="AlphaFoldDB" id="A0A8K0TLQ5"/>
<sequence length="154" mass="16411">MPRPTVPAHLSRSLSGDFITPAGTAALLQGCPLGPDRRPMMVAWISLLIMTRTPSVRVRFGGQCRQGGMNGEWPLLGQGQKGGGTAGKWQAARTWSSPCVAAPKSRLFRGTGKTGRVCCDAKSINQGGRREAERGTSDAARTEEKEEMISGTRA</sequence>
<evidence type="ECO:0000313" key="2">
    <source>
        <dbReference type="EMBL" id="KAH7362526.1"/>
    </source>
</evidence>
<dbReference type="EMBL" id="JAGPXD010000003">
    <property type="protein sequence ID" value="KAH7362526.1"/>
    <property type="molecule type" value="Genomic_DNA"/>
</dbReference>
<proteinExistence type="predicted"/>
<reference evidence="2" key="1">
    <citation type="journal article" date="2021" name="Nat. Commun.">
        <title>Genetic determinants of endophytism in the Arabidopsis root mycobiome.</title>
        <authorList>
            <person name="Mesny F."/>
            <person name="Miyauchi S."/>
            <person name="Thiergart T."/>
            <person name="Pickel B."/>
            <person name="Atanasova L."/>
            <person name="Karlsson M."/>
            <person name="Huettel B."/>
            <person name="Barry K.W."/>
            <person name="Haridas S."/>
            <person name="Chen C."/>
            <person name="Bauer D."/>
            <person name="Andreopoulos W."/>
            <person name="Pangilinan J."/>
            <person name="LaButti K."/>
            <person name="Riley R."/>
            <person name="Lipzen A."/>
            <person name="Clum A."/>
            <person name="Drula E."/>
            <person name="Henrissat B."/>
            <person name="Kohler A."/>
            <person name="Grigoriev I.V."/>
            <person name="Martin F.M."/>
            <person name="Hacquard S."/>
        </authorList>
    </citation>
    <scope>NUCLEOTIDE SEQUENCE</scope>
    <source>
        <strain evidence="2">MPI-CAGE-AT-0016</strain>
    </source>
</reference>
<feature type="compositionally biased region" description="Basic and acidic residues" evidence="1">
    <location>
        <begin position="128"/>
        <end position="148"/>
    </location>
</feature>
<name>A0A8K0TLQ5_9PEZI</name>
<evidence type="ECO:0000256" key="1">
    <source>
        <dbReference type="SAM" id="MobiDB-lite"/>
    </source>
</evidence>
<evidence type="ECO:0000313" key="3">
    <source>
        <dbReference type="Proteomes" id="UP000813385"/>
    </source>
</evidence>
<comment type="caution">
    <text evidence="2">The sequence shown here is derived from an EMBL/GenBank/DDBJ whole genome shotgun (WGS) entry which is preliminary data.</text>
</comment>
<dbReference type="Proteomes" id="UP000813385">
    <property type="component" value="Unassembled WGS sequence"/>
</dbReference>
<gene>
    <name evidence="2" type="ORF">B0T11DRAFT_85220</name>
</gene>
<organism evidence="2 3">
    <name type="scientific">Plectosphaerella cucumerina</name>
    <dbReference type="NCBI Taxonomy" id="40658"/>
    <lineage>
        <taxon>Eukaryota</taxon>
        <taxon>Fungi</taxon>
        <taxon>Dikarya</taxon>
        <taxon>Ascomycota</taxon>
        <taxon>Pezizomycotina</taxon>
        <taxon>Sordariomycetes</taxon>
        <taxon>Hypocreomycetidae</taxon>
        <taxon>Glomerellales</taxon>
        <taxon>Plectosphaerellaceae</taxon>
        <taxon>Plectosphaerella</taxon>
    </lineage>
</organism>
<accession>A0A8K0TLQ5</accession>